<dbReference type="Proteomes" id="UP000062645">
    <property type="component" value="Chromosome"/>
</dbReference>
<evidence type="ECO:0000313" key="11">
    <source>
        <dbReference type="Proteomes" id="UP000062645"/>
    </source>
</evidence>
<gene>
    <name evidence="9" type="primary">cas2</name>
    <name evidence="10" type="ORF">ACX27_05780</name>
</gene>
<reference evidence="11" key="1">
    <citation type="submission" date="2015-07" db="EMBL/GenBank/DDBJ databases">
        <title>Genome Of Nitrogen-Fixing Cyanobacterium Nostoc piscinale CENA21 From Solimoes/Amazon River Floodplain Sediments And Comparative Genomics To Uncover Biosynthetic Natural Products Potential.</title>
        <authorList>
            <person name="Leao T.F."/>
            <person name="Leao P.N."/>
            <person name="Guimaraes P.I."/>
            <person name="de Melo A.G.C."/>
            <person name="Ramos R.T.J."/>
            <person name="Silva A."/>
            <person name="Fiore M.F."/>
            <person name="Schneider M.P.C."/>
        </authorList>
    </citation>
    <scope>NUCLEOTIDE SEQUENCE [LARGE SCALE GENOMIC DNA]</scope>
    <source>
        <strain evidence="11">CENA21</strain>
    </source>
</reference>
<evidence type="ECO:0000256" key="1">
    <source>
        <dbReference type="ARBA" id="ARBA00001946"/>
    </source>
</evidence>
<protein>
    <recommendedName>
        <fullName evidence="9">CRISPR-associated endoribonuclease Cas2</fullName>
        <ecNumber evidence="9">3.1.-.-</ecNumber>
    </recommendedName>
</protein>
<evidence type="ECO:0000256" key="4">
    <source>
        <dbReference type="ARBA" id="ARBA00022723"/>
    </source>
</evidence>
<comment type="subunit">
    <text evidence="9">Homodimer, forms a heterotetramer with a Cas1 homodimer.</text>
</comment>
<comment type="function">
    <text evidence="9">CRISPR (clustered regularly interspaced short palindromic repeat), is an adaptive immune system that provides protection against mobile genetic elements (viruses, transposable elements and conjugative plasmids). CRISPR clusters contain sequences complementary to antecedent mobile elements and target invading nucleic acids. CRISPR clusters are transcribed and processed into CRISPR RNA (crRNA). Functions as a ssRNA-specific endoribonuclease. Involved in the integration of spacer DNA into the CRISPR cassette.</text>
</comment>
<evidence type="ECO:0000256" key="6">
    <source>
        <dbReference type="ARBA" id="ARBA00022801"/>
    </source>
</evidence>
<dbReference type="NCBIfam" id="TIGR01573">
    <property type="entry name" value="cas2"/>
    <property type="match status" value="1"/>
</dbReference>
<dbReference type="KEGG" id="npz:ACX27_05780"/>
<dbReference type="PATRIC" id="fig|224013.5.peg.1399"/>
<proteinExistence type="inferred from homology"/>
<dbReference type="OrthoDB" id="9798176at2"/>
<dbReference type="GO" id="GO:0004521">
    <property type="term" value="F:RNA endonuclease activity"/>
    <property type="evidence" value="ECO:0007669"/>
    <property type="project" value="InterPro"/>
</dbReference>
<dbReference type="GO" id="GO:0016787">
    <property type="term" value="F:hydrolase activity"/>
    <property type="evidence" value="ECO:0007669"/>
    <property type="project" value="UniProtKB-KW"/>
</dbReference>
<keyword evidence="8 9" id="KW-0051">Antiviral defense</keyword>
<dbReference type="InterPro" id="IPR019199">
    <property type="entry name" value="Virulence_VapD/CRISPR_Cas2"/>
</dbReference>
<organism evidence="10 11">
    <name type="scientific">Nostoc piscinale CENA21</name>
    <dbReference type="NCBI Taxonomy" id="224013"/>
    <lineage>
        <taxon>Bacteria</taxon>
        <taxon>Bacillati</taxon>
        <taxon>Cyanobacteriota</taxon>
        <taxon>Cyanophyceae</taxon>
        <taxon>Nostocales</taxon>
        <taxon>Nostocaceae</taxon>
        <taxon>Nostoc</taxon>
    </lineage>
</organism>
<feature type="binding site" evidence="9">
    <location>
        <position position="13"/>
    </location>
    <ligand>
        <name>Mg(2+)</name>
        <dbReference type="ChEBI" id="CHEBI:18420"/>
        <note>catalytic</note>
    </ligand>
</feature>
<dbReference type="PANTHER" id="PTHR34405:SF3">
    <property type="entry name" value="CRISPR-ASSOCIATED ENDORIBONUCLEASE CAS2 3"/>
    <property type="match status" value="1"/>
</dbReference>
<keyword evidence="5 9" id="KW-0255">Endonuclease</keyword>
<evidence type="ECO:0000256" key="7">
    <source>
        <dbReference type="ARBA" id="ARBA00022842"/>
    </source>
</evidence>
<sequence>MGESQNCYLICYDIRDPKRWRKAYNLLQGYGERMQYSIFRSWLTMRSREKLRWELEKILAPEDSLLLIRLSNQCVNSIPAYNRPGAWSNQDEPYRIV</sequence>
<dbReference type="RefSeq" id="WP_062289605.1">
    <property type="nucleotide sequence ID" value="NZ_CP012036.1"/>
</dbReference>
<dbReference type="InterPro" id="IPR021127">
    <property type="entry name" value="CRISPR_associated_Cas2"/>
</dbReference>
<dbReference type="EC" id="3.1.-.-" evidence="9"/>
<evidence type="ECO:0000313" key="10">
    <source>
        <dbReference type="EMBL" id="ALF52466.1"/>
    </source>
</evidence>
<dbReference type="CDD" id="cd09725">
    <property type="entry name" value="Cas2_I_II_III"/>
    <property type="match status" value="1"/>
</dbReference>
<dbReference type="GO" id="GO:0046872">
    <property type="term" value="F:metal ion binding"/>
    <property type="evidence" value="ECO:0007669"/>
    <property type="project" value="UniProtKB-UniRule"/>
</dbReference>
<dbReference type="STRING" id="224013.ACX27_05780"/>
<evidence type="ECO:0000256" key="2">
    <source>
        <dbReference type="ARBA" id="ARBA00009959"/>
    </source>
</evidence>
<accession>A0A0M4T252</accession>
<evidence type="ECO:0000256" key="9">
    <source>
        <dbReference type="HAMAP-Rule" id="MF_01471"/>
    </source>
</evidence>
<dbReference type="Gene3D" id="3.30.70.240">
    <property type="match status" value="1"/>
</dbReference>
<keyword evidence="6 9" id="KW-0378">Hydrolase</keyword>
<dbReference type="GO" id="GO:0043571">
    <property type="term" value="P:maintenance of CRISPR repeat elements"/>
    <property type="evidence" value="ECO:0007669"/>
    <property type="project" value="UniProtKB-UniRule"/>
</dbReference>
<dbReference type="Pfam" id="PF09827">
    <property type="entry name" value="CRISPR_Cas2"/>
    <property type="match status" value="1"/>
</dbReference>
<reference evidence="10 11" key="2">
    <citation type="journal article" date="2016" name="Genome Announc.">
        <title>Draft Genome Sequence of the N2-Fixing Cyanobacterium Nostoc piscinale CENA21, Isolated from the Brazilian Amazon Floodplain.</title>
        <authorList>
            <person name="Leao T."/>
            <person name="Guimaraes P.I."/>
            <person name="de Melo A.G."/>
            <person name="Ramos R.T."/>
            <person name="Leao P.N."/>
            <person name="Silva A."/>
            <person name="Fiore M.F."/>
            <person name="Schneider M.P."/>
        </authorList>
    </citation>
    <scope>NUCLEOTIDE SEQUENCE [LARGE SCALE GENOMIC DNA]</scope>
    <source>
        <strain evidence="10 11">CENA21</strain>
    </source>
</reference>
<evidence type="ECO:0000256" key="3">
    <source>
        <dbReference type="ARBA" id="ARBA00022722"/>
    </source>
</evidence>
<comment type="cofactor">
    <cofactor evidence="1 9">
        <name>Mg(2+)</name>
        <dbReference type="ChEBI" id="CHEBI:18420"/>
    </cofactor>
</comment>
<evidence type="ECO:0000256" key="5">
    <source>
        <dbReference type="ARBA" id="ARBA00022759"/>
    </source>
</evidence>
<dbReference type="EMBL" id="CP012036">
    <property type="protein sequence ID" value="ALF52466.1"/>
    <property type="molecule type" value="Genomic_DNA"/>
</dbReference>
<comment type="similarity">
    <text evidence="2 9">Belongs to the CRISPR-associated endoribonuclease Cas2 protein family.</text>
</comment>
<dbReference type="AlphaFoldDB" id="A0A0M4T252"/>
<dbReference type="SUPFAM" id="SSF143430">
    <property type="entry name" value="TTP0101/SSO1404-like"/>
    <property type="match status" value="1"/>
</dbReference>
<dbReference type="HAMAP" id="MF_01471">
    <property type="entry name" value="Cas2"/>
    <property type="match status" value="1"/>
</dbReference>
<keyword evidence="11" id="KW-1185">Reference proteome</keyword>
<evidence type="ECO:0000256" key="8">
    <source>
        <dbReference type="ARBA" id="ARBA00023118"/>
    </source>
</evidence>
<name>A0A0M4T252_9NOSO</name>
<dbReference type="GO" id="GO:0051607">
    <property type="term" value="P:defense response to virus"/>
    <property type="evidence" value="ECO:0007669"/>
    <property type="project" value="UniProtKB-UniRule"/>
</dbReference>
<dbReference type="PANTHER" id="PTHR34405">
    <property type="entry name" value="CRISPR-ASSOCIATED ENDORIBONUCLEASE CAS2"/>
    <property type="match status" value="1"/>
</dbReference>
<keyword evidence="3 9" id="KW-0540">Nuclease</keyword>
<keyword evidence="7 9" id="KW-0460">Magnesium</keyword>
<keyword evidence="4 9" id="KW-0479">Metal-binding</keyword>